<dbReference type="Gene3D" id="1.20.5.170">
    <property type="match status" value="1"/>
</dbReference>
<reference evidence="3" key="2">
    <citation type="submission" date="2023-11" db="UniProtKB">
        <authorList>
            <consortium name="WormBaseParasite"/>
        </authorList>
    </citation>
    <scope>IDENTIFICATION</scope>
</reference>
<accession>A0AA85IQN4</accession>
<protein>
    <recommendedName>
        <fullName evidence="4">AAA+ ATPase domain-containing protein</fullName>
    </recommendedName>
</protein>
<evidence type="ECO:0000313" key="2">
    <source>
        <dbReference type="Proteomes" id="UP000050795"/>
    </source>
</evidence>
<comment type="similarity">
    <text evidence="1">Belongs to the SIMIBI class G3E GTPase family. ArgK/MeaB subfamily.</text>
</comment>
<organism evidence="2 3">
    <name type="scientific">Trichobilharzia regenti</name>
    <name type="common">Nasal bird schistosome</name>
    <dbReference type="NCBI Taxonomy" id="157069"/>
    <lineage>
        <taxon>Eukaryota</taxon>
        <taxon>Metazoa</taxon>
        <taxon>Spiralia</taxon>
        <taxon>Lophotrochozoa</taxon>
        <taxon>Platyhelminthes</taxon>
        <taxon>Trematoda</taxon>
        <taxon>Digenea</taxon>
        <taxon>Strigeidida</taxon>
        <taxon>Schistosomatoidea</taxon>
        <taxon>Schistosomatidae</taxon>
        <taxon>Trichobilharzia</taxon>
    </lineage>
</organism>
<dbReference type="PANTHER" id="PTHR23408:SF3">
    <property type="entry name" value="METHYLMALONIC ACIDURIA TYPE A PROTEIN, MITOCHONDRIAL"/>
    <property type="match status" value="1"/>
</dbReference>
<dbReference type="PANTHER" id="PTHR23408">
    <property type="entry name" value="METHYLMALONYL-COA MUTASE"/>
    <property type="match status" value="1"/>
</dbReference>
<name>A0AA85IQN4_TRIRE</name>
<dbReference type="CDD" id="cd03114">
    <property type="entry name" value="MMAA-like"/>
    <property type="match status" value="1"/>
</dbReference>
<evidence type="ECO:0000313" key="3">
    <source>
        <dbReference type="WBParaSite" id="TREG1_100100.1"/>
    </source>
</evidence>
<evidence type="ECO:0000256" key="1">
    <source>
        <dbReference type="ARBA" id="ARBA00009625"/>
    </source>
</evidence>
<dbReference type="Gene3D" id="1.10.287.130">
    <property type="match status" value="1"/>
</dbReference>
<dbReference type="InterPro" id="IPR005129">
    <property type="entry name" value="GTPase_ArgK"/>
</dbReference>
<keyword evidence="2" id="KW-1185">Reference proteome</keyword>
<proteinExistence type="inferred from homology"/>
<dbReference type="AlphaFoldDB" id="A0AA85IQN4"/>
<dbReference type="Gene3D" id="3.40.50.300">
    <property type="entry name" value="P-loop containing nucleotide triphosphate hydrolases"/>
    <property type="match status" value="1"/>
</dbReference>
<dbReference type="GO" id="GO:0003924">
    <property type="term" value="F:GTPase activity"/>
    <property type="evidence" value="ECO:0007669"/>
    <property type="project" value="InterPro"/>
</dbReference>
<sequence length="403" mass="44543">MLRSSFHLCLGVHSKNAFVVLPKHIITSLHSAPSESAKHLADRLIQGDRACLARAITLLESTNTERRVEGQYILDTAIKYLANQESTTGKYTFRIGLSGPPGAGKSTFIEAFGSRLTGSKPWNPVVVNSSRHSYASNKNTSDTERYLSEEVKRSRRVAVLAIDPSSQTTGGSLLADKTRMSELANDLNAYIRPSPSGGNLGGVARTTSESILLCEAAGFETVLIETVGVGQSEFAAADMVDMFILIIPPAGGDELQGIKRGIVEVADLVLVNKADGELLPAARRIASEYSNALRYMRSRRPNWTPKVKLVSSLNGDGLTEFWSTACEFHSSQIKSGELQRIRKEQLKIWMWTFIKEGLWCRFKNSPVIKEQTKEIETLLFNREIAPGIAAERLMDLYYKTFPR</sequence>
<dbReference type="Proteomes" id="UP000050795">
    <property type="component" value="Unassembled WGS sequence"/>
</dbReference>
<dbReference type="GO" id="GO:0005737">
    <property type="term" value="C:cytoplasm"/>
    <property type="evidence" value="ECO:0007669"/>
    <property type="project" value="TreeGrafter"/>
</dbReference>
<dbReference type="Pfam" id="PF03308">
    <property type="entry name" value="MeaB"/>
    <property type="match status" value="2"/>
</dbReference>
<dbReference type="WBParaSite" id="TREG1_100100.1">
    <property type="protein sequence ID" value="TREG1_100100.1"/>
    <property type="gene ID" value="TREG1_100100"/>
</dbReference>
<dbReference type="SUPFAM" id="SSF52540">
    <property type="entry name" value="P-loop containing nucleoside triphosphate hydrolases"/>
    <property type="match status" value="2"/>
</dbReference>
<dbReference type="GO" id="GO:0005525">
    <property type="term" value="F:GTP binding"/>
    <property type="evidence" value="ECO:0007669"/>
    <property type="project" value="InterPro"/>
</dbReference>
<dbReference type="InterPro" id="IPR027417">
    <property type="entry name" value="P-loop_NTPase"/>
</dbReference>
<reference evidence="2" key="1">
    <citation type="submission" date="2022-06" db="EMBL/GenBank/DDBJ databases">
        <authorList>
            <person name="Berger JAMES D."/>
            <person name="Berger JAMES D."/>
        </authorList>
    </citation>
    <scope>NUCLEOTIDE SEQUENCE [LARGE SCALE GENOMIC DNA]</scope>
</reference>
<evidence type="ECO:0008006" key="4">
    <source>
        <dbReference type="Google" id="ProtNLM"/>
    </source>
</evidence>